<evidence type="ECO:0000313" key="2">
    <source>
        <dbReference type="EMBL" id="CAD7670043.1"/>
    </source>
</evidence>
<comment type="caution">
    <text evidence="2">The sequence shown here is derived from an EMBL/GenBank/DDBJ whole genome shotgun (WGS) entry which is preliminary data.</text>
</comment>
<name>A0A811XYJ2_NYCPR</name>
<evidence type="ECO:0000256" key="1">
    <source>
        <dbReference type="SAM" id="MobiDB-lite"/>
    </source>
</evidence>
<sequence length="108" mass="11669">MKGLSVPLARTHRSQSEGTNPKAYTHSSSPACPHSPPPAPSTRRRAAPRPLHAPPRRAPPPPRAAAPRPAPSTRRRAAPRPALSPHGMAFLWLLRHHSPALLQIVIPL</sequence>
<proteinExistence type="predicted"/>
<dbReference type="Proteomes" id="UP000645828">
    <property type="component" value="Unassembled WGS sequence"/>
</dbReference>
<evidence type="ECO:0000313" key="3">
    <source>
        <dbReference type="Proteomes" id="UP000645828"/>
    </source>
</evidence>
<feature type="region of interest" description="Disordered" evidence="1">
    <location>
        <begin position="1"/>
        <end position="82"/>
    </location>
</feature>
<accession>A0A811XYJ2</accession>
<organism evidence="2 3">
    <name type="scientific">Nyctereutes procyonoides</name>
    <name type="common">Raccoon dog</name>
    <name type="synonym">Canis procyonoides</name>
    <dbReference type="NCBI Taxonomy" id="34880"/>
    <lineage>
        <taxon>Eukaryota</taxon>
        <taxon>Metazoa</taxon>
        <taxon>Chordata</taxon>
        <taxon>Craniata</taxon>
        <taxon>Vertebrata</taxon>
        <taxon>Euteleostomi</taxon>
        <taxon>Mammalia</taxon>
        <taxon>Eutheria</taxon>
        <taxon>Laurasiatheria</taxon>
        <taxon>Carnivora</taxon>
        <taxon>Caniformia</taxon>
        <taxon>Canidae</taxon>
        <taxon>Nyctereutes</taxon>
    </lineage>
</organism>
<dbReference type="AlphaFoldDB" id="A0A811XYJ2"/>
<dbReference type="EMBL" id="CAJHUB010000654">
    <property type="protein sequence ID" value="CAD7670043.1"/>
    <property type="molecule type" value="Genomic_DNA"/>
</dbReference>
<gene>
    <name evidence="2" type="ORF">NYPRO_LOCUS2838</name>
</gene>
<protein>
    <submittedName>
        <fullName evidence="2">(raccoon dog) hypothetical protein</fullName>
    </submittedName>
</protein>
<feature type="compositionally biased region" description="Pro residues" evidence="1">
    <location>
        <begin position="51"/>
        <end position="70"/>
    </location>
</feature>
<reference evidence="2" key="1">
    <citation type="submission" date="2020-12" db="EMBL/GenBank/DDBJ databases">
        <authorList>
            <consortium name="Molecular Ecology Group"/>
        </authorList>
    </citation>
    <scope>NUCLEOTIDE SEQUENCE</scope>
    <source>
        <strain evidence="2">TBG_1078</strain>
    </source>
</reference>
<keyword evidence="3" id="KW-1185">Reference proteome</keyword>